<protein>
    <recommendedName>
        <fullName evidence="4">Omega-hydroxypalmitate O-feruloyl transferase</fullName>
    </recommendedName>
</protein>
<reference evidence="2 3" key="1">
    <citation type="submission" date="2024-01" db="EMBL/GenBank/DDBJ databases">
        <authorList>
            <person name="Waweru B."/>
        </authorList>
    </citation>
    <scope>NUCLEOTIDE SEQUENCE [LARGE SCALE GENOMIC DNA]</scope>
</reference>
<dbReference type="InterPro" id="IPR050317">
    <property type="entry name" value="Plant_Fungal_Acyltransferase"/>
</dbReference>
<dbReference type="PANTHER" id="PTHR31642:SF50">
    <property type="entry name" value="F21B7.2"/>
    <property type="match status" value="1"/>
</dbReference>
<proteinExistence type="inferred from homology"/>
<comment type="caution">
    <text evidence="2">The sequence shown here is derived from an EMBL/GenBank/DDBJ whole genome shotgun (WGS) entry which is preliminary data.</text>
</comment>
<keyword evidence="3" id="KW-1185">Reference proteome</keyword>
<evidence type="ECO:0000256" key="1">
    <source>
        <dbReference type="ARBA" id="ARBA00009861"/>
    </source>
</evidence>
<dbReference type="Proteomes" id="UP001314170">
    <property type="component" value="Unassembled WGS sequence"/>
</dbReference>
<dbReference type="EMBL" id="CAWUPB010000956">
    <property type="protein sequence ID" value="CAK7334872.1"/>
    <property type="molecule type" value="Genomic_DNA"/>
</dbReference>
<sequence>MASWVEELHFPHVNIPVTIGHLLPVLPAGPISAAPGDSLYLSNLDDIIGARVFTPTIYFYRSDFLNSTPESIVKTLFDALSRVLVPYYPLSGRLRETKNGKLEVFFGQGQGALMVEAYSEVALNKLGELTVPNPGWGPLIFRFPNEEPYKILDMPLLIAQVTFFSCGGFSLGLRLCHCICDGLGAMQFLRAWAATAKSGTLVTNPEPCWDRKFFQPRNPPVVKYPHVEFMKIDEGSSLTRSLWQEKPVQKCYRISREFQAQLKTVAAQTNGQKTFSCTTFDAMAAHVWRSWVKALDVKPLNYKLRLTFSVNARNKLKNPPLKDGFYGNVVCLACAVSSVYELITRHLTEIAHLVHDARTGVSEEYLRSTIDHVEVDRPRRLEFGGKLTITQWTRFSIYECADFGWGRPIYAGPIDLTPTPQVCVFLPEGEADPTDRMVVCICLPESATNKFKELLSSIGQQPRDEDIDSNN</sequence>
<dbReference type="PANTHER" id="PTHR31642">
    <property type="entry name" value="TRICHOTHECENE 3-O-ACETYLTRANSFERASE"/>
    <property type="match status" value="1"/>
</dbReference>
<evidence type="ECO:0000313" key="3">
    <source>
        <dbReference type="Proteomes" id="UP001314170"/>
    </source>
</evidence>
<dbReference type="Gene3D" id="3.30.559.10">
    <property type="entry name" value="Chloramphenicol acetyltransferase-like domain"/>
    <property type="match status" value="2"/>
</dbReference>
<comment type="similarity">
    <text evidence="1">Belongs to the plant acyltransferase family.</text>
</comment>
<dbReference type="Pfam" id="PF02458">
    <property type="entry name" value="Transferase"/>
    <property type="match status" value="1"/>
</dbReference>
<organism evidence="2 3">
    <name type="scientific">Dovyalis caffra</name>
    <dbReference type="NCBI Taxonomy" id="77055"/>
    <lineage>
        <taxon>Eukaryota</taxon>
        <taxon>Viridiplantae</taxon>
        <taxon>Streptophyta</taxon>
        <taxon>Embryophyta</taxon>
        <taxon>Tracheophyta</taxon>
        <taxon>Spermatophyta</taxon>
        <taxon>Magnoliopsida</taxon>
        <taxon>eudicotyledons</taxon>
        <taxon>Gunneridae</taxon>
        <taxon>Pentapetalae</taxon>
        <taxon>rosids</taxon>
        <taxon>fabids</taxon>
        <taxon>Malpighiales</taxon>
        <taxon>Salicaceae</taxon>
        <taxon>Flacourtieae</taxon>
        <taxon>Dovyalis</taxon>
    </lineage>
</organism>
<evidence type="ECO:0008006" key="4">
    <source>
        <dbReference type="Google" id="ProtNLM"/>
    </source>
</evidence>
<dbReference type="GO" id="GO:0016747">
    <property type="term" value="F:acyltransferase activity, transferring groups other than amino-acyl groups"/>
    <property type="evidence" value="ECO:0007669"/>
    <property type="project" value="TreeGrafter"/>
</dbReference>
<accession>A0AAV1RIB7</accession>
<dbReference type="AlphaFoldDB" id="A0AAV1RIB7"/>
<gene>
    <name evidence="2" type="ORF">DCAF_LOCUS10117</name>
</gene>
<dbReference type="InterPro" id="IPR023213">
    <property type="entry name" value="CAT-like_dom_sf"/>
</dbReference>
<evidence type="ECO:0000313" key="2">
    <source>
        <dbReference type="EMBL" id="CAK7334872.1"/>
    </source>
</evidence>
<name>A0AAV1RIB7_9ROSI</name>